<dbReference type="CDD" id="cd04301">
    <property type="entry name" value="NAT_SF"/>
    <property type="match status" value="1"/>
</dbReference>
<gene>
    <name evidence="2" type="ORF">ACFODW_05610</name>
</gene>
<evidence type="ECO:0000313" key="2">
    <source>
        <dbReference type="EMBL" id="MFC2947815.1"/>
    </source>
</evidence>
<keyword evidence="3" id="KW-1185">Reference proteome</keyword>
<comment type="caution">
    <text evidence="2">The sequence shown here is derived from an EMBL/GenBank/DDBJ whole genome shotgun (WGS) entry which is preliminary data.</text>
</comment>
<dbReference type="Gene3D" id="3.40.630.30">
    <property type="match status" value="1"/>
</dbReference>
<dbReference type="EMBL" id="JBHRRZ010000010">
    <property type="protein sequence ID" value="MFC2947815.1"/>
    <property type="molecule type" value="Genomic_DNA"/>
</dbReference>
<dbReference type="PROSITE" id="PS51186">
    <property type="entry name" value="GNAT"/>
    <property type="match status" value="1"/>
</dbReference>
<evidence type="ECO:0000259" key="1">
    <source>
        <dbReference type="PROSITE" id="PS51186"/>
    </source>
</evidence>
<dbReference type="SUPFAM" id="SSF55729">
    <property type="entry name" value="Acyl-CoA N-acyltransferases (Nat)"/>
    <property type="match status" value="1"/>
</dbReference>
<feature type="domain" description="N-acetyltransferase" evidence="1">
    <location>
        <begin position="6"/>
        <end position="148"/>
    </location>
</feature>
<reference evidence="3" key="1">
    <citation type="journal article" date="2019" name="Int. J. Syst. Evol. Microbiol.">
        <title>The Global Catalogue of Microorganisms (GCM) 10K type strain sequencing project: providing services to taxonomists for standard genome sequencing and annotation.</title>
        <authorList>
            <consortium name="The Broad Institute Genomics Platform"/>
            <consortium name="The Broad Institute Genome Sequencing Center for Infectious Disease"/>
            <person name="Wu L."/>
            <person name="Ma J."/>
        </authorList>
    </citation>
    <scope>NUCLEOTIDE SEQUENCE [LARGE SCALE GENOMIC DNA]</scope>
    <source>
        <strain evidence="3">KCTC 13193</strain>
    </source>
</reference>
<name>A0ABV7A4A3_9BACI</name>
<dbReference type="RefSeq" id="WP_390304106.1">
    <property type="nucleotide sequence ID" value="NZ_JBHRRZ010000010.1"/>
</dbReference>
<organism evidence="2 3">
    <name type="scientific">Virgibacillus sediminis</name>
    <dbReference type="NCBI Taxonomy" id="202260"/>
    <lineage>
        <taxon>Bacteria</taxon>
        <taxon>Bacillati</taxon>
        <taxon>Bacillota</taxon>
        <taxon>Bacilli</taxon>
        <taxon>Bacillales</taxon>
        <taxon>Bacillaceae</taxon>
        <taxon>Virgibacillus</taxon>
    </lineage>
</organism>
<protein>
    <submittedName>
        <fullName evidence="2">GNAT family N-acetyltransferase</fullName>
    </submittedName>
</protein>
<dbReference type="InterPro" id="IPR000182">
    <property type="entry name" value="GNAT_dom"/>
</dbReference>
<sequence length="148" mass="17476">MKWNCKSFAELTNEELYRLLRARVEVFVVEQNCPYPELDGFDQHALHYYLEVDGDTAALVRLLPAGSKYDKPSIGRVMVAEKYRGNGYGRELMERAIEYITGVWQEDQIHIMAQEYLKKFYVSLGFRQISETFMEDDIPHIDMIWERP</sequence>
<proteinExistence type="predicted"/>
<dbReference type="Pfam" id="PF13673">
    <property type="entry name" value="Acetyltransf_10"/>
    <property type="match status" value="1"/>
</dbReference>
<accession>A0ABV7A4A3</accession>
<dbReference type="Proteomes" id="UP001595387">
    <property type="component" value="Unassembled WGS sequence"/>
</dbReference>
<evidence type="ECO:0000313" key="3">
    <source>
        <dbReference type="Proteomes" id="UP001595387"/>
    </source>
</evidence>
<dbReference type="InterPro" id="IPR016181">
    <property type="entry name" value="Acyl_CoA_acyltransferase"/>
</dbReference>